<name>A0A6V8KPP6_9ACTN</name>
<gene>
    <name evidence="1" type="ORF">Phou_068350</name>
</gene>
<reference evidence="1 2" key="2">
    <citation type="submission" date="2020-03" db="EMBL/GenBank/DDBJ databases">
        <authorList>
            <person name="Ichikawa N."/>
            <person name="Kimura A."/>
            <person name="Kitahashi Y."/>
            <person name="Uohara A."/>
        </authorList>
    </citation>
    <scope>NUCLEOTIDE SEQUENCE [LARGE SCALE GENOMIC DNA]</scope>
    <source>
        <strain evidence="1 2">NBRC 108639</strain>
    </source>
</reference>
<accession>A0A6V8KPP6</accession>
<evidence type="ECO:0000313" key="1">
    <source>
        <dbReference type="EMBL" id="GFJ82655.1"/>
    </source>
</evidence>
<proteinExistence type="predicted"/>
<keyword evidence="2" id="KW-1185">Reference proteome</keyword>
<dbReference type="RefSeq" id="WP_173063453.1">
    <property type="nucleotide sequence ID" value="NZ_BLPF01000002.1"/>
</dbReference>
<dbReference type="EMBL" id="BLPF01000002">
    <property type="protein sequence ID" value="GFJ82655.1"/>
    <property type="molecule type" value="Genomic_DNA"/>
</dbReference>
<dbReference type="Proteomes" id="UP000482800">
    <property type="component" value="Unassembled WGS sequence"/>
</dbReference>
<evidence type="ECO:0000313" key="2">
    <source>
        <dbReference type="Proteomes" id="UP000482800"/>
    </source>
</evidence>
<organism evidence="1 2">
    <name type="scientific">Phytohabitans houttuyneae</name>
    <dbReference type="NCBI Taxonomy" id="1076126"/>
    <lineage>
        <taxon>Bacteria</taxon>
        <taxon>Bacillati</taxon>
        <taxon>Actinomycetota</taxon>
        <taxon>Actinomycetes</taxon>
        <taxon>Micromonosporales</taxon>
        <taxon>Micromonosporaceae</taxon>
    </lineage>
</organism>
<protein>
    <submittedName>
        <fullName evidence="1">Uncharacterized protein</fullName>
    </submittedName>
</protein>
<reference evidence="1 2" key="1">
    <citation type="submission" date="2020-03" db="EMBL/GenBank/DDBJ databases">
        <title>Whole genome shotgun sequence of Phytohabitans houttuyneae NBRC 108639.</title>
        <authorList>
            <person name="Komaki H."/>
            <person name="Tamura T."/>
        </authorList>
    </citation>
    <scope>NUCLEOTIDE SEQUENCE [LARGE SCALE GENOMIC DNA]</scope>
    <source>
        <strain evidence="1 2">NBRC 108639</strain>
    </source>
</reference>
<dbReference type="AlphaFoldDB" id="A0A6V8KPP6"/>
<comment type="caution">
    <text evidence="1">The sequence shown here is derived from an EMBL/GenBank/DDBJ whole genome shotgun (WGS) entry which is preliminary data.</text>
</comment>
<sequence>MRAARGAGRDVVRGVTVARLTRTYHVEETGEPYDVHYLSVDDGTRDEFPGWEVPKDVYDALPDGTPADALVSGDRRYLYTLVTPPTDSRAWHGPFGGGPWPFGWSGGGWV</sequence>